<comment type="similarity">
    <text evidence="1">Belongs to the aldehyde dehydrogenase family.</text>
</comment>
<sequence length="508" mass="52746">MTQTTETHGAPAAGSGGAQSAEAAGAAAGSRNYPELRLLIDGAWSAGAGGRTEPVLDPATGAVLGHVPLAEAADLDRALAAADRGWRVWRDLPIEQRTGVLRKAAGLIHARAEEIGRAMTLEEGKPLTESVGEAHRAAGQLEWYAEEARRAYGRIIPSGPGEELSVVRVSCGPVAAFVPWNFPAGGPMRKIAAALAAGCSIIIKPSEETPASSVLMAECFQQAGLPAGVLNLVFGVPAEVSAHLIPSPVIQHVAFTGSIPVGKLLAGLAAAVMKPTTMELGGHAPVVVCEDTDPVAAAKACARGKYANSGQVCTSPSRFYVHESHYDAFVEAFVAASEAVRVGNGLDEGVAMGPMANARRREAVHELVEDARKRGARVLIGGELPDGPGFYYPPTVLVDVPEDARILHEEPFGPVAPILRFTDLDDALERANALPYGLAAYGFTDRAAVADKLVRGFEAGILSINHCGGSVPQAPSGGFKESGHGREGGAEGLDGYLVTKRVSHKLAV</sequence>
<dbReference type="InterPro" id="IPR050740">
    <property type="entry name" value="Aldehyde_DH_Superfamily"/>
</dbReference>
<evidence type="ECO:0000259" key="4">
    <source>
        <dbReference type="Pfam" id="PF00171"/>
    </source>
</evidence>
<evidence type="ECO:0000313" key="6">
    <source>
        <dbReference type="Proteomes" id="UP000675781"/>
    </source>
</evidence>
<proteinExistence type="inferred from homology"/>
<name>A0A941EJB2_9ACTN</name>
<dbReference type="Gene3D" id="3.40.309.10">
    <property type="entry name" value="Aldehyde Dehydrogenase, Chain A, domain 2"/>
    <property type="match status" value="1"/>
</dbReference>
<dbReference type="InterPro" id="IPR016161">
    <property type="entry name" value="Ald_DH/histidinol_DH"/>
</dbReference>
<evidence type="ECO:0000256" key="2">
    <source>
        <dbReference type="ARBA" id="ARBA00023002"/>
    </source>
</evidence>
<reference evidence="5" key="1">
    <citation type="submission" date="2021-04" db="EMBL/GenBank/DDBJ databases">
        <title>Genome based classification of Actinospica acidithermotolerans sp. nov., an actinobacterium isolated from an Indonesian hot spring.</title>
        <authorList>
            <person name="Kusuma A.B."/>
            <person name="Putra K.E."/>
            <person name="Nafisah S."/>
            <person name="Loh J."/>
            <person name="Nouioui I."/>
            <person name="Goodfellow M."/>
        </authorList>
    </citation>
    <scope>NUCLEOTIDE SEQUENCE</scope>
    <source>
        <strain evidence="5">CSCA 57</strain>
    </source>
</reference>
<dbReference type="FunFam" id="3.40.605.10:FF:000007">
    <property type="entry name" value="NAD/NADP-dependent betaine aldehyde dehydrogenase"/>
    <property type="match status" value="1"/>
</dbReference>
<dbReference type="FunFam" id="3.40.309.10:FF:000009">
    <property type="entry name" value="Aldehyde dehydrogenase A"/>
    <property type="match status" value="1"/>
</dbReference>
<feature type="compositionally biased region" description="Low complexity" evidence="3">
    <location>
        <begin position="9"/>
        <end position="23"/>
    </location>
</feature>
<dbReference type="PANTHER" id="PTHR43353:SF5">
    <property type="entry name" value="SUCCINATE-SEMIALDEHYDE DEHYDROGENASE, MITOCHONDRIAL"/>
    <property type="match status" value="1"/>
</dbReference>
<feature type="region of interest" description="Disordered" evidence="3">
    <location>
        <begin position="1"/>
        <end position="23"/>
    </location>
</feature>
<dbReference type="CDD" id="cd07103">
    <property type="entry name" value="ALDH_F5_SSADH_GabD"/>
    <property type="match status" value="1"/>
</dbReference>
<evidence type="ECO:0000256" key="3">
    <source>
        <dbReference type="SAM" id="MobiDB-lite"/>
    </source>
</evidence>
<dbReference type="Proteomes" id="UP000675781">
    <property type="component" value="Unassembled WGS sequence"/>
</dbReference>
<dbReference type="RefSeq" id="WP_212527118.1">
    <property type="nucleotide sequence ID" value="NZ_JAGSOG010000013.1"/>
</dbReference>
<dbReference type="InterPro" id="IPR015590">
    <property type="entry name" value="Aldehyde_DH_dom"/>
</dbReference>
<dbReference type="SUPFAM" id="SSF53720">
    <property type="entry name" value="ALDH-like"/>
    <property type="match status" value="1"/>
</dbReference>
<dbReference type="PANTHER" id="PTHR43353">
    <property type="entry name" value="SUCCINATE-SEMIALDEHYDE DEHYDROGENASE, MITOCHONDRIAL"/>
    <property type="match status" value="1"/>
</dbReference>
<keyword evidence="2" id="KW-0560">Oxidoreductase</keyword>
<keyword evidence="6" id="KW-1185">Reference proteome</keyword>
<dbReference type="EMBL" id="JAGSOG010000013">
    <property type="protein sequence ID" value="MBR7832592.1"/>
    <property type="molecule type" value="Genomic_DNA"/>
</dbReference>
<evidence type="ECO:0000313" key="5">
    <source>
        <dbReference type="EMBL" id="MBR7832592.1"/>
    </source>
</evidence>
<dbReference type="InterPro" id="IPR016163">
    <property type="entry name" value="Ald_DH_C"/>
</dbReference>
<organism evidence="5 6">
    <name type="scientific">Actinospica durhamensis</name>
    <dbReference type="NCBI Taxonomy" id="1508375"/>
    <lineage>
        <taxon>Bacteria</taxon>
        <taxon>Bacillati</taxon>
        <taxon>Actinomycetota</taxon>
        <taxon>Actinomycetes</taxon>
        <taxon>Catenulisporales</taxon>
        <taxon>Actinospicaceae</taxon>
        <taxon>Actinospica</taxon>
    </lineage>
</organism>
<dbReference type="InterPro" id="IPR016162">
    <property type="entry name" value="Ald_DH_N"/>
</dbReference>
<gene>
    <name evidence="5" type="ORF">KDL01_04940</name>
</gene>
<comment type="caution">
    <text evidence="5">The sequence shown here is derived from an EMBL/GenBank/DDBJ whole genome shotgun (WGS) entry which is preliminary data.</text>
</comment>
<accession>A0A941EJB2</accession>
<evidence type="ECO:0000256" key="1">
    <source>
        <dbReference type="ARBA" id="ARBA00009986"/>
    </source>
</evidence>
<dbReference type="Gene3D" id="3.40.605.10">
    <property type="entry name" value="Aldehyde Dehydrogenase, Chain A, domain 1"/>
    <property type="match status" value="1"/>
</dbReference>
<dbReference type="GO" id="GO:0016620">
    <property type="term" value="F:oxidoreductase activity, acting on the aldehyde or oxo group of donors, NAD or NADP as acceptor"/>
    <property type="evidence" value="ECO:0007669"/>
    <property type="project" value="InterPro"/>
</dbReference>
<feature type="domain" description="Aldehyde dehydrogenase" evidence="4">
    <location>
        <begin position="44"/>
        <end position="502"/>
    </location>
</feature>
<dbReference type="AlphaFoldDB" id="A0A941EJB2"/>
<protein>
    <submittedName>
        <fullName evidence="5">NAD-dependent succinate-semialdehyde dehydrogenase</fullName>
    </submittedName>
</protein>
<dbReference type="Pfam" id="PF00171">
    <property type="entry name" value="Aldedh"/>
    <property type="match status" value="1"/>
</dbReference>